<dbReference type="AlphaFoldDB" id="A0AAV9D5Y0"/>
<dbReference type="Gene3D" id="3.60.10.10">
    <property type="entry name" value="Endonuclease/exonuclease/phosphatase"/>
    <property type="match status" value="1"/>
</dbReference>
<keyword evidence="2" id="KW-1185">Reference proteome</keyword>
<gene>
    <name evidence="1" type="ORF">QJS10_CPA16g00373</name>
</gene>
<dbReference type="EMBL" id="JAUJYO010000016">
    <property type="protein sequence ID" value="KAK1295553.1"/>
    <property type="molecule type" value="Genomic_DNA"/>
</dbReference>
<proteinExistence type="predicted"/>
<reference evidence="1" key="1">
    <citation type="journal article" date="2023" name="Nat. Commun.">
        <title>Diploid and tetraploid genomes of Acorus and the evolution of monocots.</title>
        <authorList>
            <person name="Ma L."/>
            <person name="Liu K.W."/>
            <person name="Li Z."/>
            <person name="Hsiao Y.Y."/>
            <person name="Qi Y."/>
            <person name="Fu T."/>
            <person name="Tang G.D."/>
            <person name="Zhang D."/>
            <person name="Sun W.H."/>
            <person name="Liu D.K."/>
            <person name="Li Y."/>
            <person name="Chen G.Z."/>
            <person name="Liu X.D."/>
            <person name="Liao X.Y."/>
            <person name="Jiang Y.T."/>
            <person name="Yu X."/>
            <person name="Hao Y."/>
            <person name="Huang J."/>
            <person name="Zhao X.W."/>
            <person name="Ke S."/>
            <person name="Chen Y.Y."/>
            <person name="Wu W.L."/>
            <person name="Hsu J.L."/>
            <person name="Lin Y.F."/>
            <person name="Huang M.D."/>
            <person name="Li C.Y."/>
            <person name="Huang L."/>
            <person name="Wang Z.W."/>
            <person name="Zhao X."/>
            <person name="Zhong W.Y."/>
            <person name="Peng D.H."/>
            <person name="Ahmad S."/>
            <person name="Lan S."/>
            <person name="Zhang J.S."/>
            <person name="Tsai W.C."/>
            <person name="Van de Peer Y."/>
            <person name="Liu Z.J."/>
        </authorList>
    </citation>
    <scope>NUCLEOTIDE SEQUENCE</scope>
    <source>
        <strain evidence="1">CP</strain>
    </source>
</reference>
<dbReference type="Proteomes" id="UP001180020">
    <property type="component" value="Unassembled WGS sequence"/>
</dbReference>
<sequence>MGRICILWESLTLQVDPQIQFDQFIHSCITVLHYDLQFYMTSVYAYNGESARAQLWEDLISVARNSMDKPWLIGGDMNEVRYTNEMIGG</sequence>
<evidence type="ECO:0000313" key="2">
    <source>
        <dbReference type="Proteomes" id="UP001180020"/>
    </source>
</evidence>
<organism evidence="1 2">
    <name type="scientific">Acorus calamus</name>
    <name type="common">Sweet flag</name>
    <dbReference type="NCBI Taxonomy" id="4465"/>
    <lineage>
        <taxon>Eukaryota</taxon>
        <taxon>Viridiplantae</taxon>
        <taxon>Streptophyta</taxon>
        <taxon>Embryophyta</taxon>
        <taxon>Tracheophyta</taxon>
        <taxon>Spermatophyta</taxon>
        <taxon>Magnoliopsida</taxon>
        <taxon>Liliopsida</taxon>
        <taxon>Acoraceae</taxon>
        <taxon>Acorus</taxon>
    </lineage>
</organism>
<dbReference type="InterPro" id="IPR036691">
    <property type="entry name" value="Endo/exonu/phosph_ase_sf"/>
</dbReference>
<protein>
    <submittedName>
        <fullName evidence="1">Uncharacterized protein</fullName>
    </submittedName>
</protein>
<dbReference type="PANTHER" id="PTHR35218">
    <property type="entry name" value="RNASE H DOMAIN-CONTAINING PROTEIN"/>
    <property type="match status" value="1"/>
</dbReference>
<reference evidence="1" key="2">
    <citation type="submission" date="2023-06" db="EMBL/GenBank/DDBJ databases">
        <authorList>
            <person name="Ma L."/>
            <person name="Liu K.-W."/>
            <person name="Li Z."/>
            <person name="Hsiao Y.-Y."/>
            <person name="Qi Y."/>
            <person name="Fu T."/>
            <person name="Tang G."/>
            <person name="Zhang D."/>
            <person name="Sun W.-H."/>
            <person name="Liu D.-K."/>
            <person name="Li Y."/>
            <person name="Chen G.-Z."/>
            <person name="Liu X.-D."/>
            <person name="Liao X.-Y."/>
            <person name="Jiang Y.-T."/>
            <person name="Yu X."/>
            <person name="Hao Y."/>
            <person name="Huang J."/>
            <person name="Zhao X.-W."/>
            <person name="Ke S."/>
            <person name="Chen Y.-Y."/>
            <person name="Wu W.-L."/>
            <person name="Hsu J.-L."/>
            <person name="Lin Y.-F."/>
            <person name="Huang M.-D."/>
            <person name="Li C.-Y."/>
            <person name="Huang L."/>
            <person name="Wang Z.-W."/>
            <person name="Zhao X."/>
            <person name="Zhong W.-Y."/>
            <person name="Peng D.-H."/>
            <person name="Ahmad S."/>
            <person name="Lan S."/>
            <person name="Zhang J.-S."/>
            <person name="Tsai W.-C."/>
            <person name="Van De Peer Y."/>
            <person name="Liu Z.-J."/>
        </authorList>
    </citation>
    <scope>NUCLEOTIDE SEQUENCE</scope>
    <source>
        <strain evidence="1">CP</strain>
        <tissue evidence="1">Leaves</tissue>
    </source>
</reference>
<name>A0AAV9D5Y0_ACOCL</name>
<comment type="caution">
    <text evidence="1">The sequence shown here is derived from an EMBL/GenBank/DDBJ whole genome shotgun (WGS) entry which is preliminary data.</text>
</comment>
<evidence type="ECO:0000313" key="1">
    <source>
        <dbReference type="EMBL" id="KAK1295553.1"/>
    </source>
</evidence>
<dbReference type="PANTHER" id="PTHR35218:SF9">
    <property type="entry name" value="ENDONUCLEASE_EXONUCLEASE_PHOSPHATASE DOMAIN-CONTAINING PROTEIN"/>
    <property type="match status" value="1"/>
</dbReference>
<accession>A0AAV9D5Y0</accession>
<dbReference type="SUPFAM" id="SSF56219">
    <property type="entry name" value="DNase I-like"/>
    <property type="match status" value="1"/>
</dbReference>